<accession>A0A9D9GTH3</accession>
<sequence length="113" mass="12898">MIEEEIRLFSNRLRGIMYERQVTAQSLSRMTGIGVMDIIDLMKGEREPTSDELNQLGNALNVEHFVLTGFALVPFSEKRELVGVINDRLEFCSTKQTRKILSFIDKFVLCGAK</sequence>
<name>A0A9D9GTH3_9FIRM</name>
<dbReference type="EMBL" id="JADINA010000032">
    <property type="protein sequence ID" value="MBO8426650.1"/>
    <property type="molecule type" value="Genomic_DNA"/>
</dbReference>
<protein>
    <submittedName>
        <fullName evidence="2">Helix-turn-helix domain-containing protein</fullName>
    </submittedName>
</protein>
<evidence type="ECO:0000313" key="3">
    <source>
        <dbReference type="Proteomes" id="UP000823634"/>
    </source>
</evidence>
<dbReference type="Gene3D" id="1.10.260.40">
    <property type="entry name" value="lambda repressor-like DNA-binding domains"/>
    <property type="match status" value="1"/>
</dbReference>
<feature type="domain" description="HTH cro/C1-type" evidence="1">
    <location>
        <begin position="12"/>
        <end position="62"/>
    </location>
</feature>
<dbReference type="AlphaFoldDB" id="A0A9D9GTH3"/>
<gene>
    <name evidence="2" type="ORF">IAC61_04955</name>
</gene>
<reference evidence="2" key="1">
    <citation type="submission" date="2020-10" db="EMBL/GenBank/DDBJ databases">
        <authorList>
            <person name="Gilroy R."/>
        </authorList>
    </citation>
    <scope>NUCLEOTIDE SEQUENCE</scope>
    <source>
        <strain evidence="2">17113</strain>
    </source>
</reference>
<evidence type="ECO:0000313" key="2">
    <source>
        <dbReference type="EMBL" id="MBO8426650.1"/>
    </source>
</evidence>
<comment type="caution">
    <text evidence="2">The sequence shown here is derived from an EMBL/GenBank/DDBJ whole genome shotgun (WGS) entry which is preliminary data.</text>
</comment>
<organism evidence="2 3">
    <name type="scientific">Candidatus Alloenteromonas pullistercoris</name>
    <dbReference type="NCBI Taxonomy" id="2840785"/>
    <lineage>
        <taxon>Bacteria</taxon>
        <taxon>Bacillati</taxon>
        <taxon>Bacillota</taxon>
        <taxon>Bacillota incertae sedis</taxon>
        <taxon>Candidatus Alloenteromonas</taxon>
    </lineage>
</organism>
<dbReference type="Proteomes" id="UP000823634">
    <property type="component" value="Unassembled WGS sequence"/>
</dbReference>
<dbReference type="GO" id="GO:0003677">
    <property type="term" value="F:DNA binding"/>
    <property type="evidence" value="ECO:0007669"/>
    <property type="project" value="InterPro"/>
</dbReference>
<reference evidence="2" key="2">
    <citation type="journal article" date="2021" name="PeerJ">
        <title>Extensive microbial diversity within the chicken gut microbiome revealed by metagenomics and culture.</title>
        <authorList>
            <person name="Gilroy R."/>
            <person name="Ravi A."/>
            <person name="Getino M."/>
            <person name="Pursley I."/>
            <person name="Horton D.L."/>
            <person name="Alikhan N.F."/>
            <person name="Baker D."/>
            <person name="Gharbi K."/>
            <person name="Hall N."/>
            <person name="Watson M."/>
            <person name="Adriaenssens E.M."/>
            <person name="Foster-Nyarko E."/>
            <person name="Jarju S."/>
            <person name="Secka A."/>
            <person name="Antonio M."/>
            <person name="Oren A."/>
            <person name="Chaudhuri R.R."/>
            <person name="La Ragione R."/>
            <person name="Hildebrand F."/>
            <person name="Pallen M.J."/>
        </authorList>
    </citation>
    <scope>NUCLEOTIDE SEQUENCE</scope>
    <source>
        <strain evidence="2">17113</strain>
    </source>
</reference>
<dbReference type="InterPro" id="IPR001387">
    <property type="entry name" value="Cro/C1-type_HTH"/>
</dbReference>
<dbReference type="Pfam" id="PF13443">
    <property type="entry name" value="HTH_26"/>
    <property type="match status" value="1"/>
</dbReference>
<dbReference type="SUPFAM" id="SSF47413">
    <property type="entry name" value="lambda repressor-like DNA-binding domains"/>
    <property type="match status" value="1"/>
</dbReference>
<dbReference type="InterPro" id="IPR010982">
    <property type="entry name" value="Lambda_DNA-bd_dom_sf"/>
</dbReference>
<evidence type="ECO:0000259" key="1">
    <source>
        <dbReference type="Pfam" id="PF13443"/>
    </source>
</evidence>
<proteinExistence type="predicted"/>